<dbReference type="PANTHER" id="PTHR43335">
    <property type="entry name" value="ABC TRANSPORTER, ATP-BINDING PROTEIN"/>
    <property type="match status" value="1"/>
</dbReference>
<dbReference type="EMBL" id="JAGYPJ010000001">
    <property type="protein sequence ID" value="MBS4201839.1"/>
    <property type="molecule type" value="Genomic_DNA"/>
</dbReference>
<name>A0A942TU80_9BACI</name>
<keyword evidence="4 6" id="KW-0067">ATP-binding</keyword>
<evidence type="ECO:0000313" key="6">
    <source>
        <dbReference type="EMBL" id="MBS4201839.1"/>
    </source>
</evidence>
<proteinExistence type="inferred from homology"/>
<evidence type="ECO:0000256" key="4">
    <source>
        <dbReference type="ARBA" id="ARBA00022840"/>
    </source>
</evidence>
<comment type="similarity">
    <text evidence="1">Belongs to the ABC transporter superfamily.</text>
</comment>
<dbReference type="SUPFAM" id="SSF52540">
    <property type="entry name" value="P-loop containing nucleoside triphosphate hydrolases"/>
    <property type="match status" value="1"/>
</dbReference>
<gene>
    <name evidence="6" type="ORF">KHA93_19730</name>
</gene>
<feature type="domain" description="ABC transporter" evidence="5">
    <location>
        <begin position="12"/>
        <end position="217"/>
    </location>
</feature>
<dbReference type="SMART" id="SM00382">
    <property type="entry name" value="AAA"/>
    <property type="match status" value="1"/>
</dbReference>
<dbReference type="GO" id="GO:0005524">
    <property type="term" value="F:ATP binding"/>
    <property type="evidence" value="ECO:0007669"/>
    <property type="project" value="UniProtKB-KW"/>
</dbReference>
<comment type="caution">
    <text evidence="6">The sequence shown here is derived from an EMBL/GenBank/DDBJ whole genome shotgun (WGS) entry which is preliminary data.</text>
</comment>
<dbReference type="InterPro" id="IPR003439">
    <property type="entry name" value="ABC_transporter-like_ATP-bd"/>
</dbReference>
<keyword evidence="7" id="KW-1185">Reference proteome</keyword>
<dbReference type="InterPro" id="IPR003593">
    <property type="entry name" value="AAA+_ATPase"/>
</dbReference>
<keyword evidence="3" id="KW-0547">Nucleotide-binding</keyword>
<protein>
    <submittedName>
        <fullName evidence="6">ATP-binding cassette domain-containing protein</fullName>
    </submittedName>
</protein>
<organism evidence="6 7">
    <name type="scientific">Lederbergia citrisecunda</name>
    <dbReference type="NCBI Taxonomy" id="2833583"/>
    <lineage>
        <taxon>Bacteria</taxon>
        <taxon>Bacillati</taxon>
        <taxon>Bacillota</taxon>
        <taxon>Bacilli</taxon>
        <taxon>Bacillales</taxon>
        <taxon>Bacillaceae</taxon>
        <taxon>Lederbergia</taxon>
    </lineage>
</organism>
<evidence type="ECO:0000259" key="5">
    <source>
        <dbReference type="PROSITE" id="PS50893"/>
    </source>
</evidence>
<reference evidence="6 7" key="1">
    <citation type="submission" date="2021-05" db="EMBL/GenBank/DDBJ databases">
        <title>Novel Bacillus species.</title>
        <authorList>
            <person name="Liu G."/>
        </authorList>
    </citation>
    <scope>NUCLEOTIDE SEQUENCE [LARGE SCALE GENOMIC DNA]</scope>
    <source>
        <strain evidence="6 7">FJAT-49732</strain>
    </source>
</reference>
<dbReference type="PANTHER" id="PTHR43335:SF4">
    <property type="entry name" value="ABC TRANSPORTER, ATP-BINDING PROTEIN"/>
    <property type="match status" value="1"/>
</dbReference>
<sequence length="218" mass="23931">MDGGINLVKNIVEVIDAVKNFKETKALKQVYIKFETGKIHGVIGRNGSGKTVLFKCICGFMTLDAGTILIDGIPVKPAVSQDIGIIIEEPGFIGSLSGFKNLKLLASIHNKISDNEIRKTLELVGLDSNSKKHVSKYSLGMRHRLGIAQAIMEKPKLLILDEPMNGLDKQGVLGIREVFKELNRKGTTIILSSHYAEDIETLCDTVCEMDNGVLIQLR</sequence>
<dbReference type="GO" id="GO:0016887">
    <property type="term" value="F:ATP hydrolysis activity"/>
    <property type="evidence" value="ECO:0007669"/>
    <property type="project" value="InterPro"/>
</dbReference>
<dbReference type="AlphaFoldDB" id="A0A942TU80"/>
<dbReference type="PROSITE" id="PS50893">
    <property type="entry name" value="ABC_TRANSPORTER_2"/>
    <property type="match status" value="1"/>
</dbReference>
<dbReference type="Pfam" id="PF00005">
    <property type="entry name" value="ABC_tran"/>
    <property type="match status" value="1"/>
</dbReference>
<accession>A0A942TU80</accession>
<keyword evidence="2" id="KW-0813">Transport</keyword>
<dbReference type="Gene3D" id="3.40.50.300">
    <property type="entry name" value="P-loop containing nucleotide triphosphate hydrolases"/>
    <property type="match status" value="1"/>
</dbReference>
<evidence type="ECO:0000256" key="3">
    <source>
        <dbReference type="ARBA" id="ARBA00022741"/>
    </source>
</evidence>
<dbReference type="Proteomes" id="UP000682713">
    <property type="component" value="Unassembled WGS sequence"/>
</dbReference>
<evidence type="ECO:0000256" key="2">
    <source>
        <dbReference type="ARBA" id="ARBA00022448"/>
    </source>
</evidence>
<evidence type="ECO:0000313" key="7">
    <source>
        <dbReference type="Proteomes" id="UP000682713"/>
    </source>
</evidence>
<dbReference type="InterPro" id="IPR027417">
    <property type="entry name" value="P-loop_NTPase"/>
</dbReference>
<evidence type="ECO:0000256" key="1">
    <source>
        <dbReference type="ARBA" id="ARBA00005417"/>
    </source>
</evidence>